<dbReference type="AlphaFoldDB" id="A0AAN9JW35"/>
<dbReference type="EMBL" id="JAYMYQ010000011">
    <property type="protein sequence ID" value="KAK7305441.1"/>
    <property type="molecule type" value="Genomic_DNA"/>
</dbReference>
<dbReference type="Proteomes" id="UP001367508">
    <property type="component" value="Unassembled WGS sequence"/>
</dbReference>
<organism evidence="4 5">
    <name type="scientific">Canavalia gladiata</name>
    <name type="common">Sword bean</name>
    <name type="synonym">Dolichos gladiatus</name>
    <dbReference type="NCBI Taxonomy" id="3824"/>
    <lineage>
        <taxon>Eukaryota</taxon>
        <taxon>Viridiplantae</taxon>
        <taxon>Streptophyta</taxon>
        <taxon>Embryophyta</taxon>
        <taxon>Tracheophyta</taxon>
        <taxon>Spermatophyta</taxon>
        <taxon>Magnoliopsida</taxon>
        <taxon>eudicotyledons</taxon>
        <taxon>Gunneridae</taxon>
        <taxon>Pentapetalae</taxon>
        <taxon>rosids</taxon>
        <taxon>fabids</taxon>
        <taxon>Fabales</taxon>
        <taxon>Fabaceae</taxon>
        <taxon>Papilionoideae</taxon>
        <taxon>50 kb inversion clade</taxon>
        <taxon>NPAAA clade</taxon>
        <taxon>indigoferoid/millettioid clade</taxon>
        <taxon>Phaseoleae</taxon>
        <taxon>Canavalia</taxon>
    </lineage>
</organism>
<gene>
    <name evidence="4" type="ORF">VNO77_43347</name>
</gene>
<name>A0AAN9JW35_CANGL</name>
<dbReference type="PANTHER" id="PTHR46391:SF13">
    <property type="entry name" value="ACTIVATOR OF SPOMIN LUC3"/>
    <property type="match status" value="1"/>
</dbReference>
<dbReference type="GO" id="GO:0045893">
    <property type="term" value="P:positive regulation of DNA-templated transcription"/>
    <property type="evidence" value="ECO:0007669"/>
    <property type="project" value="TreeGrafter"/>
</dbReference>
<keyword evidence="1" id="KW-0805">Transcription regulation</keyword>
<evidence type="ECO:0000256" key="3">
    <source>
        <dbReference type="ARBA" id="ARBA00023242"/>
    </source>
</evidence>
<dbReference type="GO" id="GO:0003677">
    <property type="term" value="F:DNA binding"/>
    <property type="evidence" value="ECO:0007669"/>
    <property type="project" value="TreeGrafter"/>
</dbReference>
<reference evidence="4 5" key="1">
    <citation type="submission" date="2024-01" db="EMBL/GenBank/DDBJ databases">
        <title>The genomes of 5 underutilized Papilionoideae crops provide insights into root nodulation and disease resistanc.</title>
        <authorList>
            <person name="Jiang F."/>
        </authorList>
    </citation>
    <scope>NUCLEOTIDE SEQUENCE [LARGE SCALE GENOMIC DNA]</scope>
    <source>
        <strain evidence="4">LVBAO_FW01</strain>
        <tissue evidence="4">Leaves</tissue>
    </source>
</reference>
<comment type="caution">
    <text evidence="4">The sequence shown here is derived from an EMBL/GenBank/DDBJ whole genome shotgun (WGS) entry which is preliminary data.</text>
</comment>
<protein>
    <submittedName>
        <fullName evidence="4">Uncharacterized protein</fullName>
    </submittedName>
</protein>
<keyword evidence="3" id="KW-0539">Nucleus</keyword>
<accession>A0AAN9JW35</accession>
<dbReference type="InterPro" id="IPR052483">
    <property type="entry name" value="bZIP_transcription_regulators"/>
</dbReference>
<evidence type="ECO:0000256" key="2">
    <source>
        <dbReference type="ARBA" id="ARBA00023163"/>
    </source>
</evidence>
<sequence>MGEAAKKILQDQSCLEKSAAPKPFSFMAPNKLFGGAGSSFQVRENPLGKDLSDAEGSTKLELDLKLATSNTYSTQGTNNHYNNHTFDNAEKDLINDSFSTPSVGVNNNTNQTCEGQTSEPGLDHKLATEMEADPKRLKIMANRIYSKKYRLKKMFYIDHLEKLTDAIGLKTANIRLQIQENKNMQQSLLIEQHQLKLKIATREKDRVVKEVEIGNNMAEVNRLRELQINQLQGKEHPMRNKDAGLHAFNAHLDLDL</sequence>
<keyword evidence="5" id="KW-1185">Reference proteome</keyword>
<dbReference type="PANTHER" id="PTHR46391">
    <property type="entry name" value="BASIC LEUCINE ZIPPER 34"/>
    <property type="match status" value="1"/>
</dbReference>
<dbReference type="GO" id="GO:0005634">
    <property type="term" value="C:nucleus"/>
    <property type="evidence" value="ECO:0007669"/>
    <property type="project" value="TreeGrafter"/>
</dbReference>
<evidence type="ECO:0000256" key="1">
    <source>
        <dbReference type="ARBA" id="ARBA00023015"/>
    </source>
</evidence>
<keyword evidence="2" id="KW-0804">Transcription</keyword>
<evidence type="ECO:0000313" key="5">
    <source>
        <dbReference type="Proteomes" id="UP001367508"/>
    </source>
</evidence>
<proteinExistence type="predicted"/>
<evidence type="ECO:0000313" key="4">
    <source>
        <dbReference type="EMBL" id="KAK7305441.1"/>
    </source>
</evidence>